<dbReference type="AlphaFoldDB" id="A0AAN3MDI3"/>
<dbReference type="EMBL" id="ADWQ01000002">
    <property type="protein sequence ID" value="EFU37301.1"/>
    <property type="molecule type" value="Genomic_DNA"/>
</dbReference>
<sequence length="48" mass="5723">MFQLRLDFFQHIHDVKKLTGNDDFRTERNRNVVLSDITPVCCVNDKSR</sequence>
<proteinExistence type="predicted"/>
<dbReference type="Proteomes" id="UP000005056">
    <property type="component" value="Unassembled WGS sequence"/>
</dbReference>
<name>A0AAN3MDI3_ECOLX</name>
<evidence type="ECO:0000313" key="2">
    <source>
        <dbReference type="Proteomes" id="UP000005056"/>
    </source>
</evidence>
<evidence type="ECO:0000313" key="1">
    <source>
        <dbReference type="EMBL" id="EFU37301.1"/>
    </source>
</evidence>
<organism evidence="1 2">
    <name type="scientific">Escherichia coli MS 85-1</name>
    <dbReference type="NCBI Taxonomy" id="679202"/>
    <lineage>
        <taxon>Bacteria</taxon>
        <taxon>Pseudomonadati</taxon>
        <taxon>Pseudomonadota</taxon>
        <taxon>Gammaproteobacteria</taxon>
        <taxon>Enterobacterales</taxon>
        <taxon>Enterobacteriaceae</taxon>
        <taxon>Escherichia</taxon>
    </lineage>
</organism>
<accession>A0AAN3MDI3</accession>
<protein>
    <submittedName>
        <fullName evidence="1">Uncharacterized protein</fullName>
    </submittedName>
</protein>
<comment type="caution">
    <text evidence="1">The sequence shown here is derived from an EMBL/GenBank/DDBJ whole genome shotgun (WGS) entry which is preliminary data.</text>
</comment>
<reference evidence="1 2" key="1">
    <citation type="submission" date="2010-09" db="EMBL/GenBank/DDBJ databases">
        <authorList>
            <person name="Weinstock G."/>
            <person name="Sodergren E."/>
            <person name="Clifton S."/>
            <person name="Fulton L."/>
            <person name="Fulton B."/>
            <person name="Courtney L."/>
            <person name="Fronick C."/>
            <person name="Harrison M."/>
            <person name="Strong C."/>
            <person name="Farmer C."/>
            <person name="Delahaunty K."/>
            <person name="Markovic C."/>
            <person name="Hall O."/>
            <person name="Minx P."/>
            <person name="Tomlinson C."/>
            <person name="Mitreva M."/>
            <person name="Hou S."/>
            <person name="Chen J."/>
            <person name="Wollam A."/>
            <person name="Pepin K.H."/>
            <person name="Johnson M."/>
            <person name="Bhonagiri V."/>
            <person name="Zhang X."/>
            <person name="Suruliraj S."/>
            <person name="Warren W."/>
            <person name="Chinwalla A."/>
            <person name="Mardis E.R."/>
            <person name="Wilson R.K."/>
        </authorList>
    </citation>
    <scope>NUCLEOTIDE SEQUENCE [LARGE SCALE GENOMIC DNA]</scope>
    <source>
        <strain evidence="1 2">MS 85-1</strain>
    </source>
</reference>
<gene>
    <name evidence="1" type="ORF">HMPREF9350_00605</name>
</gene>